<dbReference type="RefSeq" id="WP_354369491.1">
    <property type="nucleotide sequence ID" value="NZ_JBEPLN010000027.1"/>
</dbReference>
<dbReference type="InterPro" id="IPR023214">
    <property type="entry name" value="HAD_sf"/>
</dbReference>
<dbReference type="PANTHER" id="PTHR10000">
    <property type="entry name" value="PHOSPHOSERINE PHOSPHATASE"/>
    <property type="match status" value="1"/>
</dbReference>
<dbReference type="SUPFAM" id="SSF56784">
    <property type="entry name" value="HAD-like"/>
    <property type="match status" value="1"/>
</dbReference>
<protein>
    <submittedName>
        <fullName evidence="1">Cof subfamily protein (Haloacid dehalogenase superfamily)</fullName>
    </submittedName>
</protein>
<dbReference type="Proteomes" id="UP001549037">
    <property type="component" value="Unassembled WGS sequence"/>
</dbReference>
<sequence length="270" mass="29138">MIKLIAIDMDGTLLNSKKEIPKQNQVAIQAAAEKGVKIVICTGRAQSGVVPFYEKLGLSAKEEYAILNNGCSIHQTSDWSLVDYAYLEASDIAFLADKVKAYLQVQLVLTEKEDFLVVDEEPSELVRYDASLVFAEPVSISSQKAQQADKLVFQAMFMGDPEAIDAFQAQEEATLAERFSVVRSQPYIFEVMPKGVTKASGLKKLAEHLSIAPSEIMALGDAGNDAEMLAYAGLSVAMGNATPAIKALATVETADHDQAGVGLAIEKYVL</sequence>
<dbReference type="PANTHER" id="PTHR10000:SF8">
    <property type="entry name" value="HAD SUPERFAMILY HYDROLASE-LIKE, TYPE 3"/>
    <property type="match status" value="1"/>
</dbReference>
<dbReference type="EMBL" id="JBEPLN010000027">
    <property type="protein sequence ID" value="MET3634820.1"/>
    <property type="molecule type" value="Genomic_DNA"/>
</dbReference>
<evidence type="ECO:0000313" key="1">
    <source>
        <dbReference type="EMBL" id="MET3634820.1"/>
    </source>
</evidence>
<dbReference type="InterPro" id="IPR006379">
    <property type="entry name" value="HAD-SF_hydro_IIB"/>
</dbReference>
<accession>A0ABV2JGD4</accession>
<dbReference type="Gene3D" id="3.40.50.1000">
    <property type="entry name" value="HAD superfamily/HAD-like"/>
    <property type="match status" value="1"/>
</dbReference>
<evidence type="ECO:0000313" key="2">
    <source>
        <dbReference type="Proteomes" id="UP001549037"/>
    </source>
</evidence>
<dbReference type="NCBIfam" id="TIGR00099">
    <property type="entry name" value="Cof-subfamily"/>
    <property type="match status" value="1"/>
</dbReference>
<comment type="caution">
    <text evidence="1">The sequence shown here is derived from an EMBL/GenBank/DDBJ whole genome shotgun (WGS) entry which is preliminary data.</text>
</comment>
<keyword evidence="2" id="KW-1185">Reference proteome</keyword>
<dbReference type="Gene3D" id="3.30.1240.10">
    <property type="match status" value="1"/>
</dbReference>
<organism evidence="1 2">
    <name type="scientific">Streptococcus porcorum</name>
    <dbReference type="NCBI Taxonomy" id="701526"/>
    <lineage>
        <taxon>Bacteria</taxon>
        <taxon>Bacillati</taxon>
        <taxon>Bacillota</taxon>
        <taxon>Bacilli</taxon>
        <taxon>Lactobacillales</taxon>
        <taxon>Streptococcaceae</taxon>
        <taxon>Streptococcus</taxon>
    </lineage>
</organism>
<gene>
    <name evidence="1" type="ORF">ABID28_001480</name>
</gene>
<dbReference type="InterPro" id="IPR036412">
    <property type="entry name" value="HAD-like_sf"/>
</dbReference>
<dbReference type="SFLD" id="SFLDS00003">
    <property type="entry name" value="Haloacid_Dehalogenase"/>
    <property type="match status" value="1"/>
</dbReference>
<dbReference type="PROSITE" id="PS01229">
    <property type="entry name" value="COF_2"/>
    <property type="match status" value="1"/>
</dbReference>
<dbReference type="CDD" id="cd07516">
    <property type="entry name" value="HAD_Pase"/>
    <property type="match status" value="1"/>
</dbReference>
<proteinExistence type="predicted"/>
<dbReference type="InterPro" id="IPR000150">
    <property type="entry name" value="Cof"/>
</dbReference>
<reference evidence="1 2" key="1">
    <citation type="submission" date="2024-06" db="EMBL/GenBank/DDBJ databases">
        <title>Genomic Encyclopedia of Type Strains, Phase IV (KMG-IV): sequencing the most valuable type-strain genomes for metagenomic binning, comparative biology and taxonomic classification.</title>
        <authorList>
            <person name="Goeker M."/>
        </authorList>
    </citation>
    <scope>NUCLEOTIDE SEQUENCE [LARGE SCALE GENOMIC DNA]</scope>
    <source>
        <strain evidence="1 2">DSM 28302</strain>
    </source>
</reference>
<dbReference type="SFLD" id="SFLDG01144">
    <property type="entry name" value="C2.B.4:_PGP_Like"/>
    <property type="match status" value="1"/>
</dbReference>
<name>A0ABV2JGD4_9STRE</name>
<dbReference type="Pfam" id="PF08282">
    <property type="entry name" value="Hydrolase_3"/>
    <property type="match status" value="1"/>
</dbReference>
<dbReference type="PROSITE" id="PS01228">
    <property type="entry name" value="COF_1"/>
    <property type="match status" value="1"/>
</dbReference>
<dbReference type="SFLD" id="SFLDG01140">
    <property type="entry name" value="C2.B:_Phosphomannomutase_and_P"/>
    <property type="match status" value="1"/>
</dbReference>
<dbReference type="NCBIfam" id="TIGR01484">
    <property type="entry name" value="HAD-SF-IIB"/>
    <property type="match status" value="1"/>
</dbReference>